<evidence type="ECO:0000256" key="2">
    <source>
        <dbReference type="ARBA" id="ARBA00023295"/>
    </source>
</evidence>
<dbReference type="GO" id="GO:0005829">
    <property type="term" value="C:cytosol"/>
    <property type="evidence" value="ECO:0007669"/>
    <property type="project" value="TreeGrafter"/>
</dbReference>
<evidence type="ECO:0000313" key="5">
    <source>
        <dbReference type="Proteomes" id="UP000184509"/>
    </source>
</evidence>
<dbReference type="InterPro" id="IPR023186">
    <property type="entry name" value="IUNH"/>
</dbReference>
<keyword evidence="1 4" id="KW-0378">Hydrolase</keyword>
<evidence type="ECO:0000259" key="3">
    <source>
        <dbReference type="Pfam" id="PF01156"/>
    </source>
</evidence>
<dbReference type="GO" id="GO:0008477">
    <property type="term" value="F:purine nucleosidase activity"/>
    <property type="evidence" value="ECO:0007669"/>
    <property type="project" value="TreeGrafter"/>
</dbReference>
<dbReference type="Gene3D" id="3.90.245.10">
    <property type="entry name" value="Ribonucleoside hydrolase-like"/>
    <property type="match status" value="1"/>
</dbReference>
<name>A0A1M4XST8_9BACE</name>
<keyword evidence="2" id="KW-0326">Glycosidase</keyword>
<feature type="domain" description="Inosine/uridine-preferring nucleoside hydrolase" evidence="3">
    <location>
        <begin position="53"/>
        <end position="305"/>
    </location>
</feature>
<keyword evidence="5" id="KW-1185">Reference proteome</keyword>
<dbReference type="Proteomes" id="UP000184509">
    <property type="component" value="Unassembled WGS sequence"/>
</dbReference>
<dbReference type="SUPFAM" id="SSF53590">
    <property type="entry name" value="Nucleoside hydrolase"/>
    <property type="match status" value="1"/>
</dbReference>
<dbReference type="GO" id="GO:0006152">
    <property type="term" value="P:purine nucleoside catabolic process"/>
    <property type="evidence" value="ECO:0007669"/>
    <property type="project" value="TreeGrafter"/>
</dbReference>
<dbReference type="PANTHER" id="PTHR12304">
    <property type="entry name" value="INOSINE-URIDINE PREFERRING NUCLEOSIDE HYDROLASE"/>
    <property type="match status" value="1"/>
</dbReference>
<dbReference type="InterPro" id="IPR036452">
    <property type="entry name" value="Ribo_hydro-like"/>
</dbReference>
<dbReference type="RefSeq" id="WP_217653503.1">
    <property type="nucleotide sequence ID" value="NZ_FQTV01000004.1"/>
</dbReference>
<sequence>MKNKKTDITFLLKVLKTSIFLIAFFFINNILSAQVSSPELFGKKPIIIPRARVIIDNDFGGDPDGLFQLAHQLLSPSIEVRAIIGSHLTPNTDFGGYFPFSADSAVARAKEVVKILGLENKVPVIAGADYALTESFQPQQSKGAEFIIKEAMRKDTKLPLYIVCGAGLTNIASAYLMEPKIADKITLVWIGGKEYDSSFHSQLSPILTKRGGAVEYNISISVPAAQVIFNNSSMPVWQVPRDTYRQCLYSFAEIKADIEPQGKIGCYLADKLFNFLNDLVAKNWKMGETYILGDSPLVLLTALQSGFEADACSSHYVNISRPEIKKNGDYENKSGKSFIRVYDRIDSRLIYADMIAKLKLFNQQ</sequence>
<dbReference type="EMBL" id="FQTV01000004">
    <property type="protein sequence ID" value="SHE96627.1"/>
    <property type="molecule type" value="Genomic_DNA"/>
</dbReference>
<reference evidence="4 5" key="1">
    <citation type="submission" date="2016-11" db="EMBL/GenBank/DDBJ databases">
        <authorList>
            <person name="Jaros S."/>
            <person name="Januszkiewicz K."/>
            <person name="Wedrychowicz H."/>
        </authorList>
    </citation>
    <scope>NUCLEOTIDE SEQUENCE [LARGE SCALE GENOMIC DNA]</scope>
    <source>
        <strain evidence="4 5">DSM 26991</strain>
    </source>
</reference>
<evidence type="ECO:0000256" key="1">
    <source>
        <dbReference type="ARBA" id="ARBA00022801"/>
    </source>
</evidence>
<dbReference type="AlphaFoldDB" id="A0A1M4XST8"/>
<accession>A0A1M4XST8</accession>
<gene>
    <name evidence="4" type="ORF">SAMN05444405_104122</name>
</gene>
<protein>
    <submittedName>
        <fullName evidence="4">Inosine-uridine nucleoside N-ribohydrolase</fullName>
    </submittedName>
</protein>
<organism evidence="4 5">
    <name type="scientific">Bacteroides luti</name>
    <dbReference type="NCBI Taxonomy" id="1297750"/>
    <lineage>
        <taxon>Bacteria</taxon>
        <taxon>Pseudomonadati</taxon>
        <taxon>Bacteroidota</taxon>
        <taxon>Bacteroidia</taxon>
        <taxon>Bacteroidales</taxon>
        <taxon>Bacteroidaceae</taxon>
        <taxon>Bacteroides</taxon>
    </lineage>
</organism>
<dbReference type="InterPro" id="IPR001910">
    <property type="entry name" value="Inosine/uridine_hydrolase_dom"/>
</dbReference>
<evidence type="ECO:0000313" key="4">
    <source>
        <dbReference type="EMBL" id="SHE96627.1"/>
    </source>
</evidence>
<dbReference type="PANTHER" id="PTHR12304:SF4">
    <property type="entry name" value="URIDINE NUCLEOSIDASE"/>
    <property type="match status" value="1"/>
</dbReference>
<proteinExistence type="predicted"/>
<dbReference type="STRING" id="1297750.SAMN05444405_104122"/>
<dbReference type="Pfam" id="PF01156">
    <property type="entry name" value="IU_nuc_hydro"/>
    <property type="match status" value="1"/>
</dbReference>